<dbReference type="EMBL" id="SKBU01000015">
    <property type="protein sequence ID" value="TCJ16979.1"/>
    <property type="molecule type" value="Genomic_DNA"/>
</dbReference>
<protein>
    <submittedName>
        <fullName evidence="6">Glycosyltransferase</fullName>
    </submittedName>
</protein>
<dbReference type="PANTHER" id="PTHR43179:SF12">
    <property type="entry name" value="GALACTOFURANOSYLTRANSFERASE GLFT2"/>
    <property type="match status" value="1"/>
</dbReference>
<evidence type="ECO:0000313" key="7">
    <source>
        <dbReference type="Proteomes" id="UP000295244"/>
    </source>
</evidence>
<dbReference type="InterPro" id="IPR029044">
    <property type="entry name" value="Nucleotide-diphossugar_trans"/>
</dbReference>
<dbReference type="Proteomes" id="UP000295244">
    <property type="component" value="Unassembled WGS sequence"/>
</dbReference>
<gene>
    <name evidence="6" type="ORF">E0L93_08980</name>
</gene>
<proteinExistence type="inferred from homology"/>
<dbReference type="RefSeq" id="WP_132691344.1">
    <property type="nucleotide sequence ID" value="NZ_SKBU01000015.1"/>
</dbReference>
<dbReference type="InterPro" id="IPR001173">
    <property type="entry name" value="Glyco_trans_2-like"/>
</dbReference>
<keyword evidence="3" id="KW-0328">Glycosyltransferase</keyword>
<evidence type="ECO:0000259" key="5">
    <source>
        <dbReference type="Pfam" id="PF00535"/>
    </source>
</evidence>
<keyword evidence="4 6" id="KW-0808">Transferase</keyword>
<comment type="similarity">
    <text evidence="2">Belongs to the glycosyltransferase 2 family.</text>
</comment>
<dbReference type="GO" id="GO:0016757">
    <property type="term" value="F:glycosyltransferase activity"/>
    <property type="evidence" value="ECO:0007669"/>
    <property type="project" value="UniProtKB-KW"/>
</dbReference>
<sequence length="283" mass="30666">MAVVVATRNRREELLRSLGRLVALPERPEIAVVDNASTDGTPEAVPDAYPQVRVIPLERNLGAAARTVGVRAVRAPYVAFADDDSWWEPGALARAADLLDAHPRLGLVAARILVGPEEREDPICAGMRESPLPEDRPDLPGRPVLGFLACAAAVRRQAYLQAGGFIPGLGVGGEEEFLAADLAAAGWGVRYVEELTVHHYPSALRDARERRRTATRNALWFLWLRRPLPVAARRTLRVLAALPRGGVSARGVADALLGAPGLMRRRRAVPPHVERSLRALDGS</sequence>
<dbReference type="AlphaFoldDB" id="A0A4R1BI90"/>
<comment type="caution">
    <text evidence="6">The sequence shown here is derived from an EMBL/GenBank/DDBJ whole genome shotgun (WGS) entry which is preliminary data.</text>
</comment>
<dbReference type="OrthoDB" id="9787979at2"/>
<evidence type="ECO:0000313" key="6">
    <source>
        <dbReference type="EMBL" id="TCJ16979.1"/>
    </source>
</evidence>
<dbReference type="Gene3D" id="3.90.550.10">
    <property type="entry name" value="Spore Coat Polysaccharide Biosynthesis Protein SpsA, Chain A"/>
    <property type="match status" value="1"/>
</dbReference>
<organism evidence="6 7">
    <name type="scientific">Rubrobacter taiwanensis</name>
    <dbReference type="NCBI Taxonomy" id="185139"/>
    <lineage>
        <taxon>Bacteria</taxon>
        <taxon>Bacillati</taxon>
        <taxon>Actinomycetota</taxon>
        <taxon>Rubrobacteria</taxon>
        <taxon>Rubrobacterales</taxon>
        <taxon>Rubrobacteraceae</taxon>
        <taxon>Rubrobacter</taxon>
    </lineage>
</organism>
<dbReference type="Pfam" id="PF00535">
    <property type="entry name" value="Glycos_transf_2"/>
    <property type="match status" value="1"/>
</dbReference>
<evidence type="ECO:0000256" key="1">
    <source>
        <dbReference type="ARBA" id="ARBA00004776"/>
    </source>
</evidence>
<accession>A0A4R1BI90</accession>
<evidence type="ECO:0000256" key="4">
    <source>
        <dbReference type="ARBA" id="ARBA00022679"/>
    </source>
</evidence>
<comment type="pathway">
    <text evidence="1">Cell wall biogenesis; cell wall polysaccharide biosynthesis.</text>
</comment>
<keyword evidence="7" id="KW-1185">Reference proteome</keyword>
<feature type="domain" description="Glycosyltransferase 2-like" evidence="5">
    <location>
        <begin position="3"/>
        <end position="161"/>
    </location>
</feature>
<name>A0A4R1BI90_9ACTN</name>
<reference evidence="6 7" key="1">
    <citation type="submission" date="2019-03" db="EMBL/GenBank/DDBJ databases">
        <title>Whole genome sequence of a novel Rubrobacter taiwanensis strain, isolated from Yellowstone National Park.</title>
        <authorList>
            <person name="Freed S."/>
            <person name="Ramaley R.F."/>
            <person name="Kyndt J.A."/>
        </authorList>
    </citation>
    <scope>NUCLEOTIDE SEQUENCE [LARGE SCALE GENOMIC DNA]</scope>
    <source>
        <strain evidence="6 7">Yellowstone</strain>
    </source>
</reference>
<evidence type="ECO:0000256" key="2">
    <source>
        <dbReference type="ARBA" id="ARBA00006739"/>
    </source>
</evidence>
<dbReference type="PANTHER" id="PTHR43179">
    <property type="entry name" value="RHAMNOSYLTRANSFERASE WBBL"/>
    <property type="match status" value="1"/>
</dbReference>
<dbReference type="SUPFAM" id="SSF53448">
    <property type="entry name" value="Nucleotide-diphospho-sugar transferases"/>
    <property type="match status" value="1"/>
</dbReference>
<evidence type="ECO:0000256" key="3">
    <source>
        <dbReference type="ARBA" id="ARBA00022676"/>
    </source>
</evidence>